<proteinExistence type="predicted"/>
<gene>
    <name evidence="1" type="ORF">WKI299_LOCUS15487</name>
</gene>
<evidence type="ECO:0000313" key="2">
    <source>
        <dbReference type="Proteomes" id="UP000663856"/>
    </source>
</evidence>
<name>A0A816S097_9BILA</name>
<reference evidence="1" key="1">
    <citation type="submission" date="2021-02" db="EMBL/GenBank/DDBJ databases">
        <authorList>
            <person name="Nowell W R."/>
        </authorList>
    </citation>
    <scope>NUCLEOTIDE SEQUENCE</scope>
</reference>
<dbReference type="Proteomes" id="UP000663856">
    <property type="component" value="Unassembled WGS sequence"/>
</dbReference>
<dbReference type="EMBL" id="CAJNRF010006025">
    <property type="protein sequence ID" value="CAF2077714.1"/>
    <property type="molecule type" value="Genomic_DNA"/>
</dbReference>
<organism evidence="1 2">
    <name type="scientific">Rotaria magnacalcarata</name>
    <dbReference type="NCBI Taxonomy" id="392030"/>
    <lineage>
        <taxon>Eukaryota</taxon>
        <taxon>Metazoa</taxon>
        <taxon>Spiralia</taxon>
        <taxon>Gnathifera</taxon>
        <taxon>Rotifera</taxon>
        <taxon>Eurotatoria</taxon>
        <taxon>Bdelloidea</taxon>
        <taxon>Philodinida</taxon>
        <taxon>Philodinidae</taxon>
        <taxon>Rotaria</taxon>
    </lineage>
</organism>
<sequence>MIIYIQPAAVIECRSLPKNILTLNDHSTASKLTKMLSSIQLFSILSITLVVLPVHFVNAVPISAETLSQMNSDIDDSTKFIDIGQMPSKRMLPVEGILIGRRSFPTEGILMGKRDYPTEGILMGKRDYPTEGILMGKRDYPTEGILMGKRNFPTEGILLGKRNFRSFSPKSIFYGGFKY</sequence>
<accession>A0A816S097</accession>
<comment type="caution">
    <text evidence="1">The sequence shown here is derived from an EMBL/GenBank/DDBJ whole genome shotgun (WGS) entry which is preliminary data.</text>
</comment>
<protein>
    <submittedName>
        <fullName evidence="1">Uncharacterized protein</fullName>
    </submittedName>
</protein>
<dbReference type="AlphaFoldDB" id="A0A816S097"/>
<evidence type="ECO:0000313" key="1">
    <source>
        <dbReference type="EMBL" id="CAF2077714.1"/>
    </source>
</evidence>